<sequence length="346" mass="38101">MAPKFDVTPEKRASFLAFVKRQLFITPPLPTRDDADLAGKTAIVTGANSGIGLECSRQLLDLGLSRLIIAVRSKSRGEAAKRDLLVGRDAEKQRVEVWLLDLEKYESITGFVERAKELDRLDIVVNNAGMMKKSFGLVESTGHEYLIQINYLSMVLLTILLLPIIKEKQTPAEPGRVVLVNSDAAAQAQFKERSAPDLLEAFDQENNFSDQERYWTSKLLGQLFLTELAKRVPSSVAVVNAPNPGLTRSNLGGDYKGTVAGFLAEHIFLRIFGRTPAVGARSVTCAAVLYGQESHGQYIEDGKIQPLAPLIYKPEGAKIAERLWRETMEDLAPYGVSEIVDKLTGA</sequence>
<accession>W3XJN4</accession>
<gene>
    <name evidence="2" type="ORF">PFICI_00051</name>
</gene>
<name>W3XJN4_PESFW</name>
<dbReference type="AlphaFoldDB" id="W3XJN4"/>
<dbReference type="STRING" id="1229662.W3XJN4"/>
<dbReference type="InterPro" id="IPR036291">
    <property type="entry name" value="NAD(P)-bd_dom_sf"/>
</dbReference>
<evidence type="ECO:0000313" key="3">
    <source>
        <dbReference type="Proteomes" id="UP000030651"/>
    </source>
</evidence>
<dbReference type="Proteomes" id="UP000030651">
    <property type="component" value="Unassembled WGS sequence"/>
</dbReference>
<keyword evidence="3" id="KW-1185">Reference proteome</keyword>
<dbReference type="GeneID" id="19265064"/>
<dbReference type="SUPFAM" id="SSF51735">
    <property type="entry name" value="NAD(P)-binding Rossmann-fold domains"/>
    <property type="match status" value="1"/>
</dbReference>
<reference evidence="3" key="1">
    <citation type="journal article" date="2015" name="BMC Genomics">
        <title>Genomic and transcriptomic analysis of the endophytic fungus Pestalotiopsis fici reveals its lifestyle and high potential for synthesis of natural products.</title>
        <authorList>
            <person name="Wang X."/>
            <person name="Zhang X."/>
            <person name="Liu L."/>
            <person name="Xiang M."/>
            <person name="Wang W."/>
            <person name="Sun X."/>
            <person name="Che Y."/>
            <person name="Guo L."/>
            <person name="Liu G."/>
            <person name="Guo L."/>
            <person name="Wang C."/>
            <person name="Yin W.B."/>
            <person name="Stadler M."/>
            <person name="Zhang X."/>
            <person name="Liu X."/>
        </authorList>
    </citation>
    <scope>NUCLEOTIDE SEQUENCE [LARGE SCALE GENOMIC DNA]</scope>
    <source>
        <strain evidence="3">W106-1 / CGMCC3.15140</strain>
    </source>
</reference>
<dbReference type="Pfam" id="PF00106">
    <property type="entry name" value="adh_short"/>
    <property type="match status" value="1"/>
</dbReference>
<dbReference type="GO" id="GO:0016491">
    <property type="term" value="F:oxidoreductase activity"/>
    <property type="evidence" value="ECO:0007669"/>
    <property type="project" value="UniProtKB-KW"/>
</dbReference>
<protein>
    <submittedName>
        <fullName evidence="2">Uncharacterized protein</fullName>
    </submittedName>
</protein>
<keyword evidence="1" id="KW-0560">Oxidoreductase</keyword>
<dbReference type="PANTHER" id="PTHR43157">
    <property type="entry name" value="PHOSPHATIDYLINOSITOL-GLYCAN BIOSYNTHESIS CLASS F PROTEIN-RELATED"/>
    <property type="match status" value="1"/>
</dbReference>
<dbReference type="OrthoDB" id="191139at2759"/>
<dbReference type="KEGG" id="pfy:PFICI_00051"/>
<dbReference type="PRINTS" id="PR00081">
    <property type="entry name" value="GDHRDH"/>
</dbReference>
<evidence type="ECO:0000256" key="1">
    <source>
        <dbReference type="ARBA" id="ARBA00023002"/>
    </source>
</evidence>
<dbReference type="RefSeq" id="XP_007826823.1">
    <property type="nucleotide sequence ID" value="XM_007828632.1"/>
</dbReference>
<dbReference type="InParanoid" id="W3XJN4"/>
<dbReference type="PANTHER" id="PTHR43157:SF31">
    <property type="entry name" value="PHOSPHATIDYLINOSITOL-GLYCAN BIOSYNTHESIS CLASS F PROTEIN"/>
    <property type="match status" value="1"/>
</dbReference>
<dbReference type="OMA" id="VEFRTHP"/>
<proteinExistence type="predicted"/>
<dbReference type="HOGENOM" id="CLU_010194_44_4_1"/>
<dbReference type="EMBL" id="KI912109">
    <property type="protein sequence ID" value="ETS86223.1"/>
    <property type="molecule type" value="Genomic_DNA"/>
</dbReference>
<dbReference type="Gene3D" id="3.40.50.720">
    <property type="entry name" value="NAD(P)-binding Rossmann-like Domain"/>
    <property type="match status" value="1"/>
</dbReference>
<organism evidence="2 3">
    <name type="scientific">Pestalotiopsis fici (strain W106-1 / CGMCC3.15140)</name>
    <dbReference type="NCBI Taxonomy" id="1229662"/>
    <lineage>
        <taxon>Eukaryota</taxon>
        <taxon>Fungi</taxon>
        <taxon>Dikarya</taxon>
        <taxon>Ascomycota</taxon>
        <taxon>Pezizomycotina</taxon>
        <taxon>Sordariomycetes</taxon>
        <taxon>Xylariomycetidae</taxon>
        <taxon>Amphisphaeriales</taxon>
        <taxon>Sporocadaceae</taxon>
        <taxon>Pestalotiopsis</taxon>
    </lineage>
</organism>
<dbReference type="eggNOG" id="KOG1208">
    <property type="taxonomic scope" value="Eukaryota"/>
</dbReference>
<dbReference type="InterPro" id="IPR002347">
    <property type="entry name" value="SDR_fam"/>
</dbReference>
<evidence type="ECO:0000313" key="2">
    <source>
        <dbReference type="EMBL" id="ETS86223.1"/>
    </source>
</evidence>